<dbReference type="PANTHER" id="PTHR43798">
    <property type="entry name" value="MONOACYLGLYCEROL LIPASE"/>
    <property type="match status" value="1"/>
</dbReference>
<keyword evidence="3" id="KW-1185">Reference proteome</keyword>
<evidence type="ECO:0000259" key="1">
    <source>
        <dbReference type="Pfam" id="PF00561"/>
    </source>
</evidence>
<organism evidence="2 3">
    <name type="scientific">Halobacillus dabanensis</name>
    <dbReference type="NCBI Taxonomy" id="240302"/>
    <lineage>
        <taxon>Bacteria</taxon>
        <taxon>Bacillati</taxon>
        <taxon>Bacillota</taxon>
        <taxon>Bacilli</taxon>
        <taxon>Bacillales</taxon>
        <taxon>Bacillaceae</taxon>
        <taxon>Halobacillus</taxon>
    </lineage>
</organism>
<dbReference type="OrthoDB" id="9776853at2"/>
<evidence type="ECO:0000313" key="3">
    <source>
        <dbReference type="Proteomes" id="UP000183557"/>
    </source>
</evidence>
<dbReference type="PANTHER" id="PTHR43798:SF33">
    <property type="entry name" value="HYDROLASE, PUTATIVE (AFU_ORTHOLOGUE AFUA_2G14860)-RELATED"/>
    <property type="match status" value="1"/>
</dbReference>
<dbReference type="InterPro" id="IPR029058">
    <property type="entry name" value="AB_hydrolase_fold"/>
</dbReference>
<evidence type="ECO:0000313" key="2">
    <source>
        <dbReference type="EMBL" id="SFJ76298.1"/>
    </source>
</evidence>
<dbReference type="Gene3D" id="3.40.50.1820">
    <property type="entry name" value="alpha/beta hydrolase"/>
    <property type="match status" value="1"/>
</dbReference>
<dbReference type="EMBL" id="FOSB01000004">
    <property type="protein sequence ID" value="SFJ76298.1"/>
    <property type="molecule type" value="Genomic_DNA"/>
</dbReference>
<protein>
    <submittedName>
        <fullName evidence="2">Pimeloyl-ACP methyl ester carboxylesterase</fullName>
    </submittedName>
</protein>
<dbReference type="AlphaFoldDB" id="A0A1I3TYC4"/>
<gene>
    <name evidence="2" type="ORF">SAMN04487936_10488</name>
</gene>
<dbReference type="GO" id="GO:0016020">
    <property type="term" value="C:membrane"/>
    <property type="evidence" value="ECO:0007669"/>
    <property type="project" value="TreeGrafter"/>
</dbReference>
<dbReference type="InterPro" id="IPR000073">
    <property type="entry name" value="AB_hydrolase_1"/>
</dbReference>
<proteinExistence type="predicted"/>
<dbReference type="SUPFAM" id="SSF53474">
    <property type="entry name" value="alpha/beta-Hydrolases"/>
    <property type="match status" value="1"/>
</dbReference>
<dbReference type="RefSeq" id="WP_083412627.1">
    <property type="nucleotide sequence ID" value="NZ_FOSB01000004.1"/>
</dbReference>
<feature type="domain" description="AB hydrolase-1" evidence="1">
    <location>
        <begin position="36"/>
        <end position="263"/>
    </location>
</feature>
<sequence>METEIKLKSRSDAPGKAKQEPTLDYKAFLNEQTNEWVVFLHGFGGNHTIFFKQMDYFKKHFNLLFIDLPGHGQSPFHAGVPCLLTGTSQHVISVMDNLSIESAHFLGVSLGTIVMQSIALEYPKRIKSMTLGGAAGKWLKWGEILGKITVSPLFRQTLPYMVPFQTFAHIMMPKRKHSFSRNIFIREARNLGQHVYLGWASVIRDSHKVYDRLRKSTNTIPKLYVSGAEDYMFLRGITNHVNKETSARLHIIQKCGHVCNIEKAAEFNEVALDFINMVVQTGEYGDVS</sequence>
<dbReference type="Pfam" id="PF00561">
    <property type="entry name" value="Abhydrolase_1"/>
    <property type="match status" value="1"/>
</dbReference>
<dbReference type="Proteomes" id="UP000183557">
    <property type="component" value="Unassembled WGS sequence"/>
</dbReference>
<reference evidence="3" key="1">
    <citation type="submission" date="2016-10" db="EMBL/GenBank/DDBJ databases">
        <authorList>
            <person name="Varghese N."/>
            <person name="Submissions S."/>
        </authorList>
    </citation>
    <scope>NUCLEOTIDE SEQUENCE [LARGE SCALE GENOMIC DNA]</scope>
    <source>
        <strain evidence="3">CGMCC 1.3704</strain>
    </source>
</reference>
<accession>A0A1I3TYC4</accession>
<name>A0A1I3TYC4_HALDA</name>
<dbReference type="InterPro" id="IPR050266">
    <property type="entry name" value="AB_hydrolase_sf"/>
</dbReference>